<dbReference type="PROSITE" id="PS50054">
    <property type="entry name" value="TYR_PHOSPHATASE_DUAL"/>
    <property type="match status" value="1"/>
</dbReference>
<comment type="subcellular location">
    <subcellularLocation>
        <location evidence="2">Cytoplasm</location>
    </subcellularLocation>
    <subcellularLocation>
        <location evidence="1">Nucleus</location>
    </subcellularLocation>
</comment>
<evidence type="ECO:0000256" key="5">
    <source>
        <dbReference type="ARBA" id="ARBA00022801"/>
    </source>
</evidence>
<feature type="domain" description="Tyrosine-protein phosphatase" evidence="13">
    <location>
        <begin position="26"/>
        <end position="173"/>
    </location>
</feature>
<feature type="active site" description="Phosphocysteine intermediate" evidence="11">
    <location>
        <position position="117"/>
    </location>
</feature>
<evidence type="ECO:0000259" key="13">
    <source>
        <dbReference type="PROSITE" id="PS50054"/>
    </source>
</evidence>
<dbReference type="CDD" id="cd14498">
    <property type="entry name" value="DSP"/>
    <property type="match status" value="1"/>
</dbReference>
<dbReference type="PIRSF" id="PIRSF000941">
    <property type="entry name" value="DUSP12"/>
    <property type="match status" value="1"/>
</dbReference>
<dbReference type="InterPro" id="IPR016278">
    <property type="entry name" value="DUSP12"/>
</dbReference>
<comment type="catalytic activity">
    <reaction evidence="10">
        <text>O-phospho-L-tyrosyl-[protein] + H2O = L-tyrosyl-[protein] + phosphate</text>
        <dbReference type="Rhea" id="RHEA:10684"/>
        <dbReference type="Rhea" id="RHEA-COMP:10136"/>
        <dbReference type="Rhea" id="RHEA-COMP:20101"/>
        <dbReference type="ChEBI" id="CHEBI:15377"/>
        <dbReference type="ChEBI" id="CHEBI:43474"/>
        <dbReference type="ChEBI" id="CHEBI:46858"/>
        <dbReference type="ChEBI" id="CHEBI:61978"/>
        <dbReference type="EC" id="3.1.3.48"/>
    </reaction>
</comment>
<sequence>MAQQDTSCNPKKASSSHLNRDDFDGGPVSVDQIEKGLFLGNVTAATDKETLQTNDISHILTVDSCPLPSHVLQITTLTNKYVQVSDVAKEDLLSHFDECLDFIENALVNNKKILVHCYFGVSRSAAVVIAFIMKKYKISFSPAFERVKSKRKFVGPNPGFVQQLRLFYRMGWRIDVHHEQYKTYRLRLAADKVRKAKILPQSCMDLVKQDPALVQANPEPIVYRCKKCRRIVASKSNIIPHKPIPSNQRFKEVQDTYSDENTGIMIDQICDKLKENSLSSDRSSDVEKEICKDVYFVEPLAWMDGILRQTNGKLHCPKCQSKLGSFSWTMGCHCPCGTQVSPAFYLVPSKVELSRSVQNVQITV</sequence>
<evidence type="ECO:0000313" key="15">
    <source>
        <dbReference type="EMBL" id="KAJ6625444.1"/>
    </source>
</evidence>
<comment type="similarity">
    <text evidence="3">Belongs to the protein-tyrosine phosphatase family. Non-receptor class dual specificity subfamily.</text>
</comment>
<keyword evidence="16" id="KW-1185">Reference proteome</keyword>
<dbReference type="InterPro" id="IPR020422">
    <property type="entry name" value="TYR_PHOSPHATASE_DUAL_dom"/>
</dbReference>
<evidence type="ECO:0000256" key="7">
    <source>
        <dbReference type="ARBA" id="ARBA00023242"/>
    </source>
</evidence>
<evidence type="ECO:0000259" key="14">
    <source>
        <dbReference type="PROSITE" id="PS50056"/>
    </source>
</evidence>
<comment type="catalytic activity">
    <reaction evidence="8">
        <text>O-phospho-L-seryl-[protein] + H2O = L-seryl-[protein] + phosphate</text>
        <dbReference type="Rhea" id="RHEA:20629"/>
        <dbReference type="Rhea" id="RHEA-COMP:9863"/>
        <dbReference type="Rhea" id="RHEA-COMP:11604"/>
        <dbReference type="ChEBI" id="CHEBI:15377"/>
        <dbReference type="ChEBI" id="CHEBI:29999"/>
        <dbReference type="ChEBI" id="CHEBI:43474"/>
        <dbReference type="ChEBI" id="CHEBI:83421"/>
        <dbReference type="EC" id="3.1.3.16"/>
    </reaction>
</comment>
<evidence type="ECO:0000256" key="9">
    <source>
        <dbReference type="ARBA" id="ARBA00048336"/>
    </source>
</evidence>
<proteinExistence type="inferred from homology"/>
<organism evidence="15 16">
    <name type="scientific">Pseudolycoriella hygida</name>
    <dbReference type="NCBI Taxonomy" id="35572"/>
    <lineage>
        <taxon>Eukaryota</taxon>
        <taxon>Metazoa</taxon>
        <taxon>Ecdysozoa</taxon>
        <taxon>Arthropoda</taxon>
        <taxon>Hexapoda</taxon>
        <taxon>Insecta</taxon>
        <taxon>Pterygota</taxon>
        <taxon>Neoptera</taxon>
        <taxon>Endopterygota</taxon>
        <taxon>Diptera</taxon>
        <taxon>Nematocera</taxon>
        <taxon>Sciaroidea</taxon>
        <taxon>Sciaridae</taxon>
        <taxon>Pseudolycoriella</taxon>
    </lineage>
</organism>
<dbReference type="AlphaFoldDB" id="A0A9Q0MIE1"/>
<keyword evidence="4" id="KW-0963">Cytoplasm</keyword>
<keyword evidence="6" id="KW-0904">Protein phosphatase</keyword>
<dbReference type="PANTHER" id="PTHR45848:SF4">
    <property type="entry name" value="DUAL SPECIFICITY PROTEIN PHOSPHATASE 12"/>
    <property type="match status" value="1"/>
</dbReference>
<dbReference type="GO" id="GO:0008138">
    <property type="term" value="F:protein tyrosine/serine/threonine phosphatase activity"/>
    <property type="evidence" value="ECO:0007669"/>
    <property type="project" value="InterPro"/>
</dbReference>
<dbReference type="Gene3D" id="3.90.190.10">
    <property type="entry name" value="Protein tyrosine phosphatase superfamily"/>
    <property type="match status" value="1"/>
</dbReference>
<dbReference type="PROSITE" id="PS00383">
    <property type="entry name" value="TYR_PHOSPHATASE_1"/>
    <property type="match status" value="1"/>
</dbReference>
<evidence type="ECO:0000256" key="6">
    <source>
        <dbReference type="ARBA" id="ARBA00022912"/>
    </source>
</evidence>
<dbReference type="InterPro" id="IPR029021">
    <property type="entry name" value="Prot-tyrosine_phosphatase-like"/>
</dbReference>
<dbReference type="EMBL" id="WJQU01003349">
    <property type="protein sequence ID" value="KAJ6625444.1"/>
    <property type="molecule type" value="Genomic_DNA"/>
</dbReference>
<evidence type="ECO:0000256" key="3">
    <source>
        <dbReference type="ARBA" id="ARBA00008601"/>
    </source>
</evidence>
<evidence type="ECO:0000256" key="8">
    <source>
        <dbReference type="ARBA" id="ARBA00047761"/>
    </source>
</evidence>
<comment type="catalytic activity">
    <reaction evidence="9">
        <text>O-phospho-L-threonyl-[protein] + H2O = L-threonyl-[protein] + phosphate</text>
        <dbReference type="Rhea" id="RHEA:47004"/>
        <dbReference type="Rhea" id="RHEA-COMP:11060"/>
        <dbReference type="Rhea" id="RHEA-COMP:11605"/>
        <dbReference type="ChEBI" id="CHEBI:15377"/>
        <dbReference type="ChEBI" id="CHEBI:30013"/>
        <dbReference type="ChEBI" id="CHEBI:43474"/>
        <dbReference type="ChEBI" id="CHEBI:61977"/>
        <dbReference type="EC" id="3.1.3.16"/>
    </reaction>
</comment>
<dbReference type="GO" id="GO:0004725">
    <property type="term" value="F:protein tyrosine phosphatase activity"/>
    <property type="evidence" value="ECO:0007669"/>
    <property type="project" value="UniProtKB-EC"/>
</dbReference>
<evidence type="ECO:0000256" key="10">
    <source>
        <dbReference type="ARBA" id="ARBA00051722"/>
    </source>
</evidence>
<feature type="domain" description="Tyrosine specific protein phosphatases" evidence="14">
    <location>
        <begin position="94"/>
        <end position="151"/>
    </location>
</feature>
<reference evidence="15" key="1">
    <citation type="submission" date="2022-07" db="EMBL/GenBank/DDBJ databases">
        <authorList>
            <person name="Trinca V."/>
            <person name="Uliana J.V.C."/>
            <person name="Torres T.T."/>
            <person name="Ward R.J."/>
            <person name="Monesi N."/>
        </authorList>
    </citation>
    <scope>NUCLEOTIDE SEQUENCE</scope>
    <source>
        <strain evidence="15">HSMRA1968</strain>
        <tissue evidence="15">Whole embryos</tissue>
    </source>
</reference>
<protein>
    <submittedName>
        <fullName evidence="15">Dual specificity protein phosphatase MPK-4</fullName>
    </submittedName>
</protein>
<dbReference type="SUPFAM" id="SSF52799">
    <property type="entry name" value="(Phosphotyrosine protein) phosphatases II"/>
    <property type="match status" value="1"/>
</dbReference>
<gene>
    <name evidence="15" type="primary">MKP-4</name>
    <name evidence="15" type="ORF">Bhyg_16716</name>
</gene>
<feature type="region of interest" description="Disordered" evidence="12">
    <location>
        <begin position="1"/>
        <end position="24"/>
    </location>
</feature>
<evidence type="ECO:0000256" key="11">
    <source>
        <dbReference type="PIRSR" id="PIRSR000941-50"/>
    </source>
</evidence>
<dbReference type="SMART" id="SM00195">
    <property type="entry name" value="DSPc"/>
    <property type="match status" value="1"/>
</dbReference>
<feature type="compositionally biased region" description="Polar residues" evidence="12">
    <location>
        <begin position="1"/>
        <end position="17"/>
    </location>
</feature>
<keyword evidence="7" id="KW-0539">Nucleus</keyword>
<evidence type="ECO:0000256" key="4">
    <source>
        <dbReference type="ARBA" id="ARBA00022490"/>
    </source>
</evidence>
<dbReference type="Pfam" id="PF00782">
    <property type="entry name" value="DSPc"/>
    <property type="match status" value="1"/>
</dbReference>
<dbReference type="Proteomes" id="UP001151699">
    <property type="component" value="Unassembled WGS sequence"/>
</dbReference>
<dbReference type="GO" id="GO:0005634">
    <property type="term" value="C:nucleus"/>
    <property type="evidence" value="ECO:0007669"/>
    <property type="project" value="UniProtKB-SubCell"/>
</dbReference>
<dbReference type="InterPro" id="IPR000340">
    <property type="entry name" value="Dual-sp_phosphatase_cat-dom"/>
</dbReference>
<dbReference type="FunFam" id="3.90.190.10:FF:000056">
    <property type="entry name" value="Dual specificity phosphatase 12"/>
    <property type="match status" value="1"/>
</dbReference>
<dbReference type="PROSITE" id="PS50056">
    <property type="entry name" value="TYR_PHOSPHATASE_2"/>
    <property type="match status" value="1"/>
</dbReference>
<evidence type="ECO:0000313" key="16">
    <source>
        <dbReference type="Proteomes" id="UP001151699"/>
    </source>
</evidence>
<dbReference type="PANTHER" id="PTHR45848">
    <property type="entry name" value="DUAL SPECIFICITY PROTEIN PHOSPHATASE 12 FAMILY MEMBER"/>
    <property type="match status" value="1"/>
</dbReference>
<evidence type="ECO:0000256" key="12">
    <source>
        <dbReference type="SAM" id="MobiDB-lite"/>
    </source>
</evidence>
<evidence type="ECO:0000256" key="1">
    <source>
        <dbReference type="ARBA" id="ARBA00004123"/>
    </source>
</evidence>
<dbReference type="OrthoDB" id="2017893at2759"/>
<dbReference type="InterPro" id="IPR000387">
    <property type="entry name" value="Tyr_Pase_dom"/>
</dbReference>
<dbReference type="GO" id="GO:0005737">
    <property type="term" value="C:cytoplasm"/>
    <property type="evidence" value="ECO:0007669"/>
    <property type="project" value="UniProtKB-SubCell"/>
</dbReference>
<dbReference type="GO" id="GO:0004722">
    <property type="term" value="F:protein serine/threonine phosphatase activity"/>
    <property type="evidence" value="ECO:0007669"/>
    <property type="project" value="UniProtKB-EC"/>
</dbReference>
<keyword evidence="5" id="KW-0378">Hydrolase</keyword>
<comment type="caution">
    <text evidence="15">The sequence shown here is derived from an EMBL/GenBank/DDBJ whole genome shotgun (WGS) entry which is preliminary data.</text>
</comment>
<evidence type="ECO:0000256" key="2">
    <source>
        <dbReference type="ARBA" id="ARBA00004496"/>
    </source>
</evidence>
<accession>A0A9Q0MIE1</accession>
<name>A0A9Q0MIE1_9DIPT</name>
<dbReference type="InterPro" id="IPR016130">
    <property type="entry name" value="Tyr_Pase_AS"/>
</dbReference>